<reference evidence="1" key="1">
    <citation type="journal article" date="2019" name="Environ. Microbiol.">
        <title>Fungal ecological strategies reflected in gene transcription - a case study of two litter decomposers.</title>
        <authorList>
            <person name="Barbi F."/>
            <person name="Kohler A."/>
            <person name="Barry K."/>
            <person name="Baskaran P."/>
            <person name="Daum C."/>
            <person name="Fauchery L."/>
            <person name="Ihrmark K."/>
            <person name="Kuo A."/>
            <person name="LaButti K."/>
            <person name="Lipzen A."/>
            <person name="Morin E."/>
            <person name="Grigoriev I.V."/>
            <person name="Henrissat B."/>
            <person name="Lindahl B."/>
            <person name="Martin F."/>
        </authorList>
    </citation>
    <scope>NUCLEOTIDE SEQUENCE</scope>
    <source>
        <strain evidence="1">JB14</strain>
    </source>
</reference>
<dbReference type="InterPro" id="IPR011050">
    <property type="entry name" value="Pectin_lyase_fold/virulence"/>
</dbReference>
<dbReference type="OrthoDB" id="187139at2759"/>
<proteinExistence type="predicted"/>
<sequence length="72" mass="8112">MAQNITFFKLNFFATNNQAPMVIDQRYETTVAACAEFTWNVFIQDVVFTSLNISGTGSESDVATLDCRFTMQ</sequence>
<dbReference type="InterPro" id="IPR012334">
    <property type="entry name" value="Pectin_lyas_fold"/>
</dbReference>
<dbReference type="Gene3D" id="2.160.20.10">
    <property type="entry name" value="Single-stranded right-handed beta-helix, Pectin lyase-like"/>
    <property type="match status" value="1"/>
</dbReference>
<gene>
    <name evidence="1" type="ORF">BT96DRAFT_990951</name>
</gene>
<protein>
    <submittedName>
        <fullName evidence="1">Uncharacterized protein</fullName>
    </submittedName>
</protein>
<accession>A0A6A4HYA7</accession>
<name>A0A6A4HYA7_9AGAR</name>
<evidence type="ECO:0000313" key="1">
    <source>
        <dbReference type="EMBL" id="KAE9402730.1"/>
    </source>
</evidence>
<keyword evidence="2" id="KW-1185">Reference proteome</keyword>
<organism evidence="1 2">
    <name type="scientific">Gymnopus androsaceus JB14</name>
    <dbReference type="NCBI Taxonomy" id="1447944"/>
    <lineage>
        <taxon>Eukaryota</taxon>
        <taxon>Fungi</taxon>
        <taxon>Dikarya</taxon>
        <taxon>Basidiomycota</taxon>
        <taxon>Agaricomycotina</taxon>
        <taxon>Agaricomycetes</taxon>
        <taxon>Agaricomycetidae</taxon>
        <taxon>Agaricales</taxon>
        <taxon>Marasmiineae</taxon>
        <taxon>Omphalotaceae</taxon>
        <taxon>Gymnopus</taxon>
    </lineage>
</organism>
<dbReference type="AlphaFoldDB" id="A0A6A4HYA7"/>
<dbReference type="SUPFAM" id="SSF51126">
    <property type="entry name" value="Pectin lyase-like"/>
    <property type="match status" value="1"/>
</dbReference>
<evidence type="ECO:0000313" key="2">
    <source>
        <dbReference type="Proteomes" id="UP000799118"/>
    </source>
</evidence>
<dbReference type="Proteomes" id="UP000799118">
    <property type="component" value="Unassembled WGS sequence"/>
</dbReference>
<dbReference type="EMBL" id="ML769432">
    <property type="protein sequence ID" value="KAE9402730.1"/>
    <property type="molecule type" value="Genomic_DNA"/>
</dbReference>